<dbReference type="GO" id="GO:0016020">
    <property type="term" value="C:membrane"/>
    <property type="evidence" value="ECO:0007669"/>
    <property type="project" value="UniProtKB-SubCell"/>
</dbReference>
<comment type="subcellular location">
    <subcellularLocation>
        <location evidence="1">Membrane</location>
        <topology evidence="1">Multi-pass membrane protein</topology>
    </subcellularLocation>
</comment>
<dbReference type="HOGENOM" id="CLU_1009675_0_0_1"/>
<keyword evidence="4" id="KW-0472">Membrane</keyword>
<accession>A2YFN9</accession>
<dbReference type="STRING" id="39946.A2YFN9"/>
<dbReference type="InterPro" id="IPR004254">
    <property type="entry name" value="AdipoR/HlyIII-related"/>
</dbReference>
<dbReference type="GO" id="GO:0038023">
    <property type="term" value="F:signaling receptor activity"/>
    <property type="evidence" value="ECO:0007669"/>
    <property type="project" value="TreeGrafter"/>
</dbReference>
<dbReference type="InterPro" id="IPR036291">
    <property type="entry name" value="NAD(P)-bd_dom_sf"/>
</dbReference>
<dbReference type="Gramene" id="BGIOSGA020772-TA">
    <property type="protein sequence ID" value="BGIOSGA020772-PA"/>
    <property type="gene ID" value="BGIOSGA020772"/>
</dbReference>
<dbReference type="AlphaFoldDB" id="A2YFN9"/>
<evidence type="ECO:0000313" key="5">
    <source>
        <dbReference type="EMBL" id="EAZ01900.1"/>
    </source>
</evidence>
<dbReference type="PANTHER" id="PTHR20855">
    <property type="entry name" value="ADIPOR/PROGESTIN RECEPTOR-RELATED"/>
    <property type="match status" value="1"/>
</dbReference>
<evidence type="ECO:0000256" key="2">
    <source>
        <dbReference type="ARBA" id="ARBA00022692"/>
    </source>
</evidence>
<dbReference type="PANTHER" id="PTHR20855:SF139">
    <property type="entry name" value="OS06G0652200 PROTEIN"/>
    <property type="match status" value="1"/>
</dbReference>
<dbReference type="EMBL" id="CM000131">
    <property type="protein sequence ID" value="EAZ01900.1"/>
    <property type="molecule type" value="Genomic_DNA"/>
</dbReference>
<keyword evidence="3" id="KW-1133">Transmembrane helix</keyword>
<gene>
    <name evidence="5" type="ORF">OsI_23926</name>
</gene>
<evidence type="ECO:0000256" key="1">
    <source>
        <dbReference type="ARBA" id="ARBA00004141"/>
    </source>
</evidence>
<keyword evidence="2" id="KW-0812">Transmembrane</keyword>
<protein>
    <submittedName>
        <fullName evidence="5">Uncharacterized protein</fullName>
    </submittedName>
</protein>
<evidence type="ECO:0000256" key="4">
    <source>
        <dbReference type="ARBA" id="ARBA00023136"/>
    </source>
</evidence>
<organism evidence="5 6">
    <name type="scientific">Oryza sativa subsp. indica</name>
    <name type="common">Rice</name>
    <dbReference type="NCBI Taxonomy" id="39946"/>
    <lineage>
        <taxon>Eukaryota</taxon>
        <taxon>Viridiplantae</taxon>
        <taxon>Streptophyta</taxon>
        <taxon>Embryophyta</taxon>
        <taxon>Tracheophyta</taxon>
        <taxon>Spermatophyta</taxon>
        <taxon>Magnoliopsida</taxon>
        <taxon>Liliopsida</taxon>
        <taxon>Poales</taxon>
        <taxon>Poaceae</taxon>
        <taxon>BOP clade</taxon>
        <taxon>Oryzoideae</taxon>
        <taxon>Oryzeae</taxon>
        <taxon>Oryzinae</taxon>
        <taxon>Oryza</taxon>
        <taxon>Oryza sativa</taxon>
    </lineage>
</organism>
<evidence type="ECO:0000256" key="3">
    <source>
        <dbReference type="ARBA" id="ARBA00022989"/>
    </source>
</evidence>
<sequence>MTTTVTETAAAAAANTVARRRHRGGWCCAGGGAEEEEEEVVALSSSSSSSSAPGKKVGAAAGGLPRLVRFEELPDYLKDNEFIRGHYRCEWSVRDALRSAFAWHNETLNVWTHLGGFFLFLWLAVAGGTERPAAAAAGVNAAPGIMTFLVASSANNASWETNSTRLVGSVPLVHADDVCDALVFCMDQPSLAGRFLCSAAYPTIHDIVEHFAAKYPHLDVLKEPEREVARVQPAADKLGELGFRYKYGMEEILDGSVGCAARLGYIDAAKLRPQEG</sequence>
<proteinExistence type="predicted"/>
<dbReference type="Proteomes" id="UP000007015">
    <property type="component" value="Chromosome 6"/>
</dbReference>
<dbReference type="Gene3D" id="3.40.50.720">
    <property type="entry name" value="NAD(P)-binding Rossmann-like Domain"/>
    <property type="match status" value="1"/>
</dbReference>
<name>A2YFN9_ORYSI</name>
<reference evidence="5 6" key="1">
    <citation type="journal article" date="2005" name="PLoS Biol.">
        <title>The genomes of Oryza sativa: a history of duplications.</title>
        <authorList>
            <person name="Yu J."/>
            <person name="Wang J."/>
            <person name="Lin W."/>
            <person name="Li S."/>
            <person name="Li H."/>
            <person name="Zhou J."/>
            <person name="Ni P."/>
            <person name="Dong W."/>
            <person name="Hu S."/>
            <person name="Zeng C."/>
            <person name="Zhang J."/>
            <person name="Zhang Y."/>
            <person name="Li R."/>
            <person name="Xu Z."/>
            <person name="Li S."/>
            <person name="Li X."/>
            <person name="Zheng H."/>
            <person name="Cong L."/>
            <person name="Lin L."/>
            <person name="Yin J."/>
            <person name="Geng J."/>
            <person name="Li G."/>
            <person name="Shi J."/>
            <person name="Liu J."/>
            <person name="Lv H."/>
            <person name="Li J."/>
            <person name="Wang J."/>
            <person name="Deng Y."/>
            <person name="Ran L."/>
            <person name="Shi X."/>
            <person name="Wang X."/>
            <person name="Wu Q."/>
            <person name="Li C."/>
            <person name="Ren X."/>
            <person name="Wang J."/>
            <person name="Wang X."/>
            <person name="Li D."/>
            <person name="Liu D."/>
            <person name="Zhang X."/>
            <person name="Ji Z."/>
            <person name="Zhao W."/>
            <person name="Sun Y."/>
            <person name="Zhang Z."/>
            <person name="Bao J."/>
            <person name="Han Y."/>
            <person name="Dong L."/>
            <person name="Ji J."/>
            <person name="Chen P."/>
            <person name="Wu S."/>
            <person name="Liu J."/>
            <person name="Xiao Y."/>
            <person name="Bu D."/>
            <person name="Tan J."/>
            <person name="Yang L."/>
            <person name="Ye C."/>
            <person name="Zhang J."/>
            <person name="Xu J."/>
            <person name="Zhou Y."/>
            <person name="Yu Y."/>
            <person name="Zhang B."/>
            <person name="Zhuang S."/>
            <person name="Wei H."/>
            <person name="Liu B."/>
            <person name="Lei M."/>
            <person name="Yu H."/>
            <person name="Li Y."/>
            <person name="Xu H."/>
            <person name="Wei S."/>
            <person name="He X."/>
            <person name="Fang L."/>
            <person name="Zhang Z."/>
            <person name="Zhang Y."/>
            <person name="Huang X."/>
            <person name="Su Z."/>
            <person name="Tong W."/>
            <person name="Li J."/>
            <person name="Tong Z."/>
            <person name="Li S."/>
            <person name="Ye J."/>
            <person name="Wang L."/>
            <person name="Fang L."/>
            <person name="Lei T."/>
            <person name="Chen C."/>
            <person name="Chen H."/>
            <person name="Xu Z."/>
            <person name="Li H."/>
            <person name="Huang H."/>
            <person name="Zhang F."/>
            <person name="Xu H."/>
            <person name="Li N."/>
            <person name="Zhao C."/>
            <person name="Li S."/>
            <person name="Dong L."/>
            <person name="Huang Y."/>
            <person name="Li L."/>
            <person name="Xi Y."/>
            <person name="Qi Q."/>
            <person name="Li W."/>
            <person name="Zhang B."/>
            <person name="Hu W."/>
            <person name="Zhang Y."/>
            <person name="Tian X."/>
            <person name="Jiao Y."/>
            <person name="Liang X."/>
            <person name="Jin J."/>
            <person name="Gao L."/>
            <person name="Zheng W."/>
            <person name="Hao B."/>
            <person name="Liu S."/>
            <person name="Wang W."/>
            <person name="Yuan L."/>
            <person name="Cao M."/>
            <person name="McDermott J."/>
            <person name="Samudrala R."/>
            <person name="Wang J."/>
            <person name="Wong G.K."/>
            <person name="Yang H."/>
        </authorList>
    </citation>
    <scope>NUCLEOTIDE SEQUENCE [LARGE SCALE GENOMIC DNA]</scope>
    <source>
        <strain evidence="6">cv. 93-11</strain>
    </source>
</reference>
<evidence type="ECO:0000313" key="6">
    <source>
        <dbReference type="Proteomes" id="UP000007015"/>
    </source>
</evidence>
<dbReference type="GO" id="GO:0009744">
    <property type="term" value="P:response to sucrose"/>
    <property type="evidence" value="ECO:0007669"/>
    <property type="project" value="UniProtKB-ARBA"/>
</dbReference>
<dbReference type="GO" id="GO:0009725">
    <property type="term" value="P:response to hormone"/>
    <property type="evidence" value="ECO:0007669"/>
    <property type="project" value="UniProtKB-ARBA"/>
</dbReference>
<keyword evidence="6" id="KW-1185">Reference proteome</keyword>
<dbReference type="SUPFAM" id="SSF51735">
    <property type="entry name" value="NAD(P)-binding Rossmann-fold domains"/>
    <property type="match status" value="1"/>
</dbReference>